<keyword evidence="4 5" id="KW-0720">Serine protease</keyword>
<accession>A0A937K3C5</accession>
<dbReference type="InterPro" id="IPR034045">
    <property type="entry name" value="Pep_S8_CspA-like"/>
</dbReference>
<feature type="active site" description="Charge relay system" evidence="5">
    <location>
        <position position="1279"/>
    </location>
</feature>
<feature type="active site" description="Charge relay system" evidence="5">
    <location>
        <position position="192"/>
    </location>
</feature>
<dbReference type="RefSeq" id="WP_202765726.1">
    <property type="nucleotide sequence ID" value="NZ_JAESWA010000004.1"/>
</dbReference>
<feature type="domain" description="Peptidase S8/S53" evidence="7">
    <location>
        <begin position="1027"/>
        <end position="1147"/>
    </location>
</feature>
<dbReference type="InterPro" id="IPR000209">
    <property type="entry name" value="Peptidase_S8/S53_dom"/>
</dbReference>
<keyword evidence="6" id="KW-0812">Transmembrane</keyword>
<feature type="domain" description="Peptidase S8/S53" evidence="7">
    <location>
        <begin position="1606"/>
        <end position="1727"/>
    </location>
</feature>
<feature type="domain" description="Peptidase S8/S53" evidence="7">
    <location>
        <begin position="1270"/>
        <end position="1479"/>
    </location>
</feature>
<feature type="active site" description="Charge relay system" evidence="5">
    <location>
        <position position="1350"/>
    </location>
</feature>
<proteinExistence type="inferred from homology"/>
<keyword evidence="6" id="KW-1133">Transmembrane helix</keyword>
<evidence type="ECO:0000256" key="1">
    <source>
        <dbReference type="ARBA" id="ARBA00011073"/>
    </source>
</evidence>
<evidence type="ECO:0000256" key="2">
    <source>
        <dbReference type="ARBA" id="ARBA00022670"/>
    </source>
</evidence>
<evidence type="ECO:0000313" key="9">
    <source>
        <dbReference type="Proteomes" id="UP000623681"/>
    </source>
</evidence>
<evidence type="ECO:0000313" key="8">
    <source>
        <dbReference type="EMBL" id="MBL4930343.1"/>
    </source>
</evidence>
<sequence length="1766" mass="194640">MSKKGKERNIHNYKNLDANRIKEEVEYSYIEYDGDIESSISKIKGARVAIIDKNRAIIIGVERDVDEIIKELGEQVIYVSPGGIHTLCDITPIDASGVGALYSKADLNLDGNGVIIGIIDTGIDYLNKEFINDDKTSRIIAIFDQTNSSGKLIENQPIGSEFSREDINRAILAKDKGKNPYEIVPSKDEIGHGTSMASIIGAKGVNPNLKGVADKCEFIIVKLATIDERTKDKFCIYGDVPAFSFPCIMLGMNYLYKMKFKLGKPMVIYMPFGTNMSGHNSSSTSERYIEEISKIRGLVVVTPTGNQGSGDTHTSGEIVKEGDTNTIELYVDDKQKNLRFEIWVGKPDKYGLSVISPSGEIIERISSNINETSEINFIFEKTKMFVKITIPEEVSGDEKIVIIARNIKKGIWSFKLLGDIVSTGKYNAWLPQKELLAPETRFLSPDPYITLTTPSTAKEAISVGFYGQNYNTLEENSGRGYTVDNNIKPDIVAGGINALTASTDGEVRAISGSSVAGAVVTGCIALILQWGIIKENEKGLYSIMVKSYLISSTSKRAGDVYPNPLWGYGAIDMKSVFNNIRGLQEKEREVASKLKPNYFLEDNNRNYIIEYKGDINSVAKRYPNTAVYIIDDRRAVISAPFNISIDVVKNTPEIIAFDSGSIYELSDISPIDASGAPLFYKNEYLPLDGSGVLVGIIDTGIDYLNQEFINEDGKTKIQSIWDLSIEGDVETTGLIQGTVYSKEEIDRAIEAKRNGQDPYAIVPTKDEIGHGTKMAGIIAAGGVNPVLQGAAPGTELVIVKLKPASKAVREYYGVYGDAVCYRSTTFLLAIRYLYNFASKLNKPIVIYSPLGSNNGAHNGESPIESYIDEVSNYSGIAVVVPTGNQGNSNTHTSGYIKKKGDIGIIELIVGEKQKDIRVEVWISTPDKVSLSITSPTGEIISKIAPKNNEITDIAFLYEETKMIVEYLIPENLTGDEKITIIGRGMKAGIWQFKLIGELIIVGRYDAWILQRAYLAPNTRFIKPSPYTTLTIPSTSEQAISVAYYNQNNNSVVVDSGRGYTRNIMIKPDIAAGGIRQLTTTATGRVEYVSGSSVAAAVVAACVALIFQWGIIDENDTSMYASKVKTYLLRGTKKRPGDDYPNPNWGYGMLNINGTFENIRSIRDDLKRELPPKKTKKTNYFVNPNNRGILIEYKGNIVEAISKYPNTDVYIIDEKRAAITVPIDQIDKVIKETKEIVYADSLAAYTLSEISPKDSANTNVFHKNLYFNLNGKGVIIGIVDTGIDYLNDEFINEDGTSKILALWDQTINSDEPSDLILGVEYTREDINKAIQAKKNGQDPYLIVPSKDDIGHGTNMAGIVSAKGINPTLKGVAPESELLIVKVRPIPDEGRSSYGIYGNVPAYRSVAVFMAIRYLYNYAKKNDKPIVIFVPLGTNNGAHDGESYIERYVQEISKYAGVVVVFPTGNQGNSSTHVSGKIKNTGDISTFQLKIDKNQKNIRFEIWVVKPDKVSLSITSPTGEVIKKIVPKIKEKVNINFIYERTSMAIDYIIPEEITGNEKIIIFAKNIVEGIWQFTLTGDLITVGIYDAWLLQKELNAPGTVFLDPDFNTTLTVPGTSDKSITVGYYNQNNNTIVPSSGKGYTRKNTIKPDIVAGGINQATTGIGGITQVVSGSSVAAAITAGCCALLFQWGIVNKNDTTMYAIKIKTYLIRGASKREGDIYPNPNWGYGMLDLKGIFDNVRSLEMRNIKKRDNEYYIGNLFIRIPMKF</sequence>
<feature type="domain" description="Peptidase S8/S53" evidence="7">
    <location>
        <begin position="450"/>
        <end position="569"/>
    </location>
</feature>
<gene>
    <name evidence="8" type="ORF">JK634_00765</name>
</gene>
<dbReference type="InterPro" id="IPR036852">
    <property type="entry name" value="Peptidase_S8/S53_dom_sf"/>
</dbReference>
<evidence type="ECO:0000259" key="7">
    <source>
        <dbReference type="Pfam" id="PF00082"/>
    </source>
</evidence>
<feature type="active site" description="Charge relay system" evidence="5">
    <location>
        <position position="770"/>
    </location>
</feature>
<dbReference type="InterPro" id="IPR015500">
    <property type="entry name" value="Peptidase_S8_subtilisin-rel"/>
</dbReference>
<protein>
    <submittedName>
        <fullName evidence="8">S8 family peptidase</fullName>
    </submittedName>
</protein>
<keyword evidence="2 5" id="KW-0645">Protease</keyword>
<feature type="active site" description="Charge relay system" evidence="5">
    <location>
        <position position="698"/>
    </location>
</feature>
<keyword evidence="3 5" id="KW-0378">Hydrolase</keyword>
<dbReference type="PANTHER" id="PTHR43806">
    <property type="entry name" value="PEPTIDASE S8"/>
    <property type="match status" value="1"/>
</dbReference>
<dbReference type="GO" id="GO:0006508">
    <property type="term" value="P:proteolysis"/>
    <property type="evidence" value="ECO:0007669"/>
    <property type="project" value="UniProtKB-KW"/>
</dbReference>
<comment type="caution">
    <text evidence="8">The sequence shown here is derived from an EMBL/GenBank/DDBJ whole genome shotgun (WGS) entry which is preliminary data.</text>
</comment>
<reference evidence="8" key="1">
    <citation type="submission" date="2021-01" db="EMBL/GenBank/DDBJ databases">
        <title>Genome public.</title>
        <authorList>
            <person name="Liu C."/>
            <person name="Sun Q."/>
        </authorList>
    </citation>
    <scope>NUCLEOTIDE SEQUENCE</scope>
    <source>
        <strain evidence="8">YIM B02565</strain>
    </source>
</reference>
<keyword evidence="6" id="KW-0472">Membrane</keyword>
<dbReference type="PRINTS" id="PR00723">
    <property type="entry name" value="SUBTILISIN"/>
</dbReference>
<dbReference type="CDD" id="cd07478">
    <property type="entry name" value="Peptidases_S8_CspA-like"/>
    <property type="match status" value="3"/>
</dbReference>
<feature type="active site" description="Charge relay system" evidence="5">
    <location>
        <position position="514"/>
    </location>
</feature>
<dbReference type="Pfam" id="PF00082">
    <property type="entry name" value="Peptidase_S8"/>
    <property type="match status" value="6"/>
</dbReference>
<evidence type="ECO:0000256" key="5">
    <source>
        <dbReference type="PROSITE-ProRule" id="PRU01240"/>
    </source>
</evidence>
<dbReference type="Proteomes" id="UP000623681">
    <property type="component" value="Unassembled WGS sequence"/>
</dbReference>
<evidence type="ECO:0000256" key="6">
    <source>
        <dbReference type="SAM" id="Phobius"/>
    </source>
</evidence>
<dbReference type="InterPro" id="IPR050131">
    <property type="entry name" value="Peptidase_S8_subtilisin-like"/>
</dbReference>
<name>A0A937K3C5_9CLOT</name>
<keyword evidence="9" id="KW-1185">Reference proteome</keyword>
<organism evidence="8 9">
    <name type="scientific">Clostridium paridis</name>
    <dbReference type="NCBI Taxonomy" id="2803863"/>
    <lineage>
        <taxon>Bacteria</taxon>
        <taxon>Bacillati</taxon>
        <taxon>Bacillota</taxon>
        <taxon>Clostridia</taxon>
        <taxon>Eubacteriales</taxon>
        <taxon>Clostridiaceae</taxon>
        <taxon>Clostridium</taxon>
    </lineage>
</organism>
<dbReference type="PROSITE" id="PS00136">
    <property type="entry name" value="SUBTILASE_ASP"/>
    <property type="match status" value="3"/>
</dbReference>
<feature type="domain" description="Peptidase S8/S53" evidence="7">
    <location>
        <begin position="111"/>
        <end position="308"/>
    </location>
</feature>
<dbReference type="PANTHER" id="PTHR43806:SF11">
    <property type="entry name" value="CEREVISIN-RELATED"/>
    <property type="match status" value="1"/>
</dbReference>
<dbReference type="PROSITE" id="PS51892">
    <property type="entry name" value="SUBTILASE"/>
    <property type="match status" value="3"/>
</dbReference>
<feature type="domain" description="Peptidase S8/S53" evidence="7">
    <location>
        <begin position="689"/>
        <end position="887"/>
    </location>
</feature>
<evidence type="ECO:0000256" key="4">
    <source>
        <dbReference type="ARBA" id="ARBA00022825"/>
    </source>
</evidence>
<dbReference type="InterPro" id="IPR023827">
    <property type="entry name" value="Peptidase_S8_Asp-AS"/>
</dbReference>
<comment type="similarity">
    <text evidence="1 5">Belongs to the peptidase S8 family.</text>
</comment>
<evidence type="ECO:0000256" key="3">
    <source>
        <dbReference type="ARBA" id="ARBA00022801"/>
    </source>
</evidence>
<dbReference type="SUPFAM" id="SSF52743">
    <property type="entry name" value="Subtilisin-like"/>
    <property type="match status" value="3"/>
</dbReference>
<dbReference type="Gene3D" id="3.40.50.200">
    <property type="entry name" value="Peptidase S8/S53 domain"/>
    <property type="match status" value="3"/>
</dbReference>
<feature type="active site" description="Charge relay system" evidence="5">
    <location>
        <position position="1672"/>
    </location>
</feature>
<dbReference type="Gene3D" id="2.60.120.1290">
    <property type="match status" value="3"/>
</dbReference>
<feature type="transmembrane region" description="Helical" evidence="6">
    <location>
        <begin position="236"/>
        <end position="256"/>
    </location>
</feature>
<feature type="active site" description="Charge relay system" evidence="5">
    <location>
        <position position="120"/>
    </location>
</feature>
<feature type="active site" description="Charge relay system" evidence="5">
    <location>
        <position position="1092"/>
    </location>
</feature>
<dbReference type="GO" id="GO:0004252">
    <property type="term" value="F:serine-type endopeptidase activity"/>
    <property type="evidence" value="ECO:0007669"/>
    <property type="project" value="UniProtKB-UniRule"/>
</dbReference>
<dbReference type="EMBL" id="JAESWA010000004">
    <property type="protein sequence ID" value="MBL4930343.1"/>
    <property type="molecule type" value="Genomic_DNA"/>
</dbReference>